<evidence type="ECO:0000313" key="3">
    <source>
        <dbReference type="Proteomes" id="UP001221898"/>
    </source>
</evidence>
<dbReference type="Proteomes" id="UP001221898">
    <property type="component" value="Unassembled WGS sequence"/>
</dbReference>
<protein>
    <submittedName>
        <fullName evidence="2">Uncharacterized protein</fullName>
    </submittedName>
</protein>
<dbReference type="EMBL" id="JAINUG010000140">
    <property type="protein sequence ID" value="KAJ8393088.1"/>
    <property type="molecule type" value="Genomic_DNA"/>
</dbReference>
<dbReference type="AlphaFoldDB" id="A0AAD7WDU3"/>
<proteinExistence type="predicted"/>
<organism evidence="2 3">
    <name type="scientific">Aldrovandia affinis</name>
    <dbReference type="NCBI Taxonomy" id="143900"/>
    <lineage>
        <taxon>Eukaryota</taxon>
        <taxon>Metazoa</taxon>
        <taxon>Chordata</taxon>
        <taxon>Craniata</taxon>
        <taxon>Vertebrata</taxon>
        <taxon>Euteleostomi</taxon>
        <taxon>Actinopterygii</taxon>
        <taxon>Neopterygii</taxon>
        <taxon>Teleostei</taxon>
        <taxon>Notacanthiformes</taxon>
        <taxon>Halosauridae</taxon>
        <taxon>Aldrovandia</taxon>
    </lineage>
</organism>
<gene>
    <name evidence="2" type="ORF">AAFF_G00067710</name>
</gene>
<feature type="compositionally biased region" description="Polar residues" evidence="1">
    <location>
        <begin position="82"/>
        <end position="95"/>
    </location>
</feature>
<feature type="region of interest" description="Disordered" evidence="1">
    <location>
        <begin position="54"/>
        <end position="105"/>
    </location>
</feature>
<sequence>MRNARAFRVLVHVQTCPINTYPTSISPEQRTPQGVWTHGTPNCALNHIIRNSTRFTGMGGNSPQPPPMCSTHLSERDGSHSAPVQTHYTSDTQWRGQEGESQDLGFYLPIGTTDM</sequence>
<evidence type="ECO:0000256" key="1">
    <source>
        <dbReference type="SAM" id="MobiDB-lite"/>
    </source>
</evidence>
<evidence type="ECO:0000313" key="2">
    <source>
        <dbReference type="EMBL" id="KAJ8393088.1"/>
    </source>
</evidence>
<keyword evidence="3" id="KW-1185">Reference proteome</keyword>
<reference evidence="2" key="1">
    <citation type="journal article" date="2023" name="Science">
        <title>Genome structures resolve the early diversification of teleost fishes.</title>
        <authorList>
            <person name="Parey E."/>
            <person name="Louis A."/>
            <person name="Montfort J."/>
            <person name="Bouchez O."/>
            <person name="Roques C."/>
            <person name="Iampietro C."/>
            <person name="Lluch J."/>
            <person name="Castinel A."/>
            <person name="Donnadieu C."/>
            <person name="Desvignes T."/>
            <person name="Floi Bucao C."/>
            <person name="Jouanno E."/>
            <person name="Wen M."/>
            <person name="Mejri S."/>
            <person name="Dirks R."/>
            <person name="Jansen H."/>
            <person name="Henkel C."/>
            <person name="Chen W.J."/>
            <person name="Zahm M."/>
            <person name="Cabau C."/>
            <person name="Klopp C."/>
            <person name="Thompson A.W."/>
            <person name="Robinson-Rechavi M."/>
            <person name="Braasch I."/>
            <person name="Lecointre G."/>
            <person name="Bobe J."/>
            <person name="Postlethwait J.H."/>
            <person name="Berthelot C."/>
            <person name="Roest Crollius H."/>
            <person name="Guiguen Y."/>
        </authorList>
    </citation>
    <scope>NUCLEOTIDE SEQUENCE</scope>
    <source>
        <strain evidence="2">NC1722</strain>
    </source>
</reference>
<name>A0AAD7WDU3_9TELE</name>
<comment type="caution">
    <text evidence="2">The sequence shown here is derived from an EMBL/GenBank/DDBJ whole genome shotgun (WGS) entry which is preliminary data.</text>
</comment>
<accession>A0AAD7WDU3</accession>